<proteinExistence type="predicted"/>
<dbReference type="SUPFAM" id="SSF48498">
    <property type="entry name" value="Tetracyclin repressor-like, C-terminal domain"/>
    <property type="match status" value="1"/>
</dbReference>
<evidence type="ECO:0000313" key="6">
    <source>
        <dbReference type="EMBL" id="GHF68762.1"/>
    </source>
</evidence>
<dbReference type="Gene3D" id="1.10.357.10">
    <property type="entry name" value="Tetracycline Repressor, domain 2"/>
    <property type="match status" value="1"/>
</dbReference>
<dbReference type="GO" id="GO:0000976">
    <property type="term" value="F:transcription cis-regulatory region binding"/>
    <property type="evidence" value="ECO:0007669"/>
    <property type="project" value="TreeGrafter"/>
</dbReference>
<dbReference type="InterPro" id="IPR050109">
    <property type="entry name" value="HTH-type_TetR-like_transc_reg"/>
</dbReference>
<sequence length="190" mass="21629">MPPRSRLSPEREDEILAVAFELMMEQGFDRVTVDAVAARSGASKATLYRRWASKPELLVAAVRRRIPVPFELPEHGDFREDVLFGLRLVKRWLDDNLAALQFLVEASRRDEALSEEMQRQIAGPHDSMWLGLADRWRGGAGIRPGADLAWLHPLCEGIMTNQLLPQQEPLTDEYLVRFVDEVVVPLFTQP</sequence>
<comment type="caution">
    <text evidence="6">The sequence shown here is derived from an EMBL/GenBank/DDBJ whole genome shotgun (WGS) entry which is preliminary data.</text>
</comment>
<dbReference type="RefSeq" id="WP_145932964.1">
    <property type="nucleotide sequence ID" value="NZ_BNAV01000007.1"/>
</dbReference>
<dbReference type="EMBL" id="BNAV01000007">
    <property type="protein sequence ID" value="GHF68762.1"/>
    <property type="molecule type" value="Genomic_DNA"/>
</dbReference>
<keyword evidence="1" id="KW-0805">Transcription regulation</keyword>
<evidence type="ECO:0000256" key="4">
    <source>
        <dbReference type="PROSITE-ProRule" id="PRU00335"/>
    </source>
</evidence>
<accession>A0A8H9IW58</accession>
<dbReference type="InterPro" id="IPR036271">
    <property type="entry name" value="Tet_transcr_reg_TetR-rel_C_sf"/>
</dbReference>
<reference evidence="6" key="1">
    <citation type="journal article" date="2014" name="Int. J. Syst. Evol. Microbiol.">
        <title>Complete genome sequence of Corynebacterium casei LMG S-19264T (=DSM 44701T), isolated from a smear-ripened cheese.</title>
        <authorList>
            <consortium name="US DOE Joint Genome Institute (JGI-PGF)"/>
            <person name="Walter F."/>
            <person name="Albersmeier A."/>
            <person name="Kalinowski J."/>
            <person name="Ruckert C."/>
        </authorList>
    </citation>
    <scope>NUCLEOTIDE SEQUENCE</scope>
    <source>
        <strain evidence="6">CGMCC 4.7679</strain>
    </source>
</reference>
<protein>
    <submittedName>
        <fullName evidence="6">TetR family transcriptional regulator</fullName>
    </submittedName>
</protein>
<dbReference type="Gene3D" id="1.10.10.60">
    <property type="entry name" value="Homeodomain-like"/>
    <property type="match status" value="1"/>
</dbReference>
<name>A0A8H9IW58_9PSEU</name>
<keyword evidence="2 4" id="KW-0238">DNA-binding</keyword>
<dbReference type="Proteomes" id="UP000658656">
    <property type="component" value="Unassembled WGS sequence"/>
</dbReference>
<dbReference type="PRINTS" id="PR00455">
    <property type="entry name" value="HTHTETR"/>
</dbReference>
<dbReference type="OrthoDB" id="9796019at2"/>
<dbReference type="AlphaFoldDB" id="A0A8H9IW58"/>
<dbReference type="PANTHER" id="PTHR30055">
    <property type="entry name" value="HTH-TYPE TRANSCRIPTIONAL REGULATOR RUTR"/>
    <property type="match status" value="1"/>
</dbReference>
<dbReference type="SUPFAM" id="SSF46689">
    <property type="entry name" value="Homeodomain-like"/>
    <property type="match status" value="1"/>
</dbReference>
<feature type="DNA-binding region" description="H-T-H motif" evidence="4">
    <location>
        <begin position="32"/>
        <end position="51"/>
    </location>
</feature>
<evidence type="ECO:0000256" key="2">
    <source>
        <dbReference type="ARBA" id="ARBA00023125"/>
    </source>
</evidence>
<organism evidence="6 7">
    <name type="scientific">Amycolatopsis bartoniae</name>
    <dbReference type="NCBI Taxonomy" id="941986"/>
    <lineage>
        <taxon>Bacteria</taxon>
        <taxon>Bacillati</taxon>
        <taxon>Actinomycetota</taxon>
        <taxon>Actinomycetes</taxon>
        <taxon>Pseudonocardiales</taxon>
        <taxon>Pseudonocardiaceae</taxon>
        <taxon>Amycolatopsis</taxon>
    </lineage>
</organism>
<dbReference type="Pfam" id="PF00440">
    <property type="entry name" value="TetR_N"/>
    <property type="match status" value="1"/>
</dbReference>
<keyword evidence="3" id="KW-0804">Transcription</keyword>
<dbReference type="InterPro" id="IPR011075">
    <property type="entry name" value="TetR_C"/>
</dbReference>
<keyword evidence="7" id="KW-1185">Reference proteome</keyword>
<dbReference type="PROSITE" id="PS01081">
    <property type="entry name" value="HTH_TETR_1"/>
    <property type="match status" value="1"/>
</dbReference>
<evidence type="ECO:0000259" key="5">
    <source>
        <dbReference type="PROSITE" id="PS50977"/>
    </source>
</evidence>
<dbReference type="InterPro" id="IPR001647">
    <property type="entry name" value="HTH_TetR"/>
</dbReference>
<dbReference type="GO" id="GO:0003700">
    <property type="term" value="F:DNA-binding transcription factor activity"/>
    <property type="evidence" value="ECO:0007669"/>
    <property type="project" value="TreeGrafter"/>
</dbReference>
<dbReference type="InterPro" id="IPR009057">
    <property type="entry name" value="Homeodomain-like_sf"/>
</dbReference>
<feature type="domain" description="HTH tetR-type" evidence="5">
    <location>
        <begin position="9"/>
        <end position="69"/>
    </location>
</feature>
<evidence type="ECO:0000256" key="3">
    <source>
        <dbReference type="ARBA" id="ARBA00023163"/>
    </source>
</evidence>
<gene>
    <name evidence="6" type="ORF">GCM10017566_48270</name>
</gene>
<dbReference type="PANTHER" id="PTHR30055:SF149">
    <property type="entry name" value="TETR-FAMILY TRANSCRIPTIONAL REGULATOR"/>
    <property type="match status" value="1"/>
</dbReference>
<reference evidence="6" key="2">
    <citation type="submission" date="2020-09" db="EMBL/GenBank/DDBJ databases">
        <authorList>
            <person name="Sun Q."/>
            <person name="Zhou Y."/>
        </authorList>
    </citation>
    <scope>NUCLEOTIDE SEQUENCE</scope>
    <source>
        <strain evidence="6">CGMCC 4.7679</strain>
    </source>
</reference>
<dbReference type="Pfam" id="PF16859">
    <property type="entry name" value="TetR_C_11"/>
    <property type="match status" value="1"/>
</dbReference>
<evidence type="ECO:0000313" key="7">
    <source>
        <dbReference type="Proteomes" id="UP000658656"/>
    </source>
</evidence>
<dbReference type="InterPro" id="IPR023772">
    <property type="entry name" value="DNA-bd_HTH_TetR-type_CS"/>
</dbReference>
<dbReference type="PROSITE" id="PS50977">
    <property type="entry name" value="HTH_TETR_2"/>
    <property type="match status" value="1"/>
</dbReference>
<evidence type="ECO:0000256" key="1">
    <source>
        <dbReference type="ARBA" id="ARBA00023015"/>
    </source>
</evidence>